<keyword evidence="3" id="KW-0418">Kinase</keyword>
<evidence type="ECO:0000256" key="1">
    <source>
        <dbReference type="ARBA" id="ARBA00010164"/>
    </source>
</evidence>
<dbReference type="AlphaFoldDB" id="A6DKT4"/>
<dbReference type="Pfam" id="PF07804">
    <property type="entry name" value="HipA_C"/>
    <property type="match status" value="1"/>
</dbReference>
<dbReference type="InterPro" id="IPR052028">
    <property type="entry name" value="HipA_Ser/Thr_kinase"/>
</dbReference>
<dbReference type="Gene3D" id="1.10.1070.20">
    <property type="match status" value="1"/>
</dbReference>
<comment type="similarity">
    <text evidence="1">Belongs to the HipA Ser/Thr kinase family.</text>
</comment>
<comment type="caution">
    <text evidence="5">The sequence shown here is derived from an EMBL/GenBank/DDBJ whole genome shotgun (WGS) entry which is preliminary data.</text>
</comment>
<dbReference type="STRING" id="313628.LNTAR_01235"/>
<evidence type="ECO:0000256" key="2">
    <source>
        <dbReference type="ARBA" id="ARBA00022679"/>
    </source>
</evidence>
<dbReference type="InterPro" id="IPR012893">
    <property type="entry name" value="HipA-like_C"/>
</dbReference>
<dbReference type="GO" id="GO:0004674">
    <property type="term" value="F:protein serine/threonine kinase activity"/>
    <property type="evidence" value="ECO:0007669"/>
    <property type="project" value="TreeGrafter"/>
</dbReference>
<dbReference type="EMBL" id="ABCK01000007">
    <property type="protein sequence ID" value="EDM27982.1"/>
    <property type="molecule type" value="Genomic_DNA"/>
</dbReference>
<accession>A6DKT4</accession>
<name>A6DKT4_9BACT</name>
<dbReference type="RefSeq" id="WP_007278496.1">
    <property type="nucleotide sequence ID" value="NZ_ABCK01000007.1"/>
</dbReference>
<proteinExistence type="inferred from homology"/>
<evidence type="ECO:0000256" key="3">
    <source>
        <dbReference type="ARBA" id="ARBA00022777"/>
    </source>
</evidence>
<organism evidence="5 6">
    <name type="scientific">Lentisphaera araneosa HTCC2155</name>
    <dbReference type="NCBI Taxonomy" id="313628"/>
    <lineage>
        <taxon>Bacteria</taxon>
        <taxon>Pseudomonadati</taxon>
        <taxon>Lentisphaerota</taxon>
        <taxon>Lentisphaeria</taxon>
        <taxon>Lentisphaerales</taxon>
        <taxon>Lentisphaeraceae</taxon>
        <taxon>Lentisphaera</taxon>
    </lineage>
</organism>
<evidence type="ECO:0000259" key="4">
    <source>
        <dbReference type="Pfam" id="PF07804"/>
    </source>
</evidence>
<keyword evidence="2" id="KW-0808">Transferase</keyword>
<evidence type="ECO:0000313" key="6">
    <source>
        <dbReference type="Proteomes" id="UP000004947"/>
    </source>
</evidence>
<dbReference type="eggNOG" id="COG3550">
    <property type="taxonomic scope" value="Bacteria"/>
</dbReference>
<evidence type="ECO:0000313" key="5">
    <source>
        <dbReference type="EMBL" id="EDM27982.1"/>
    </source>
</evidence>
<dbReference type="Proteomes" id="UP000004947">
    <property type="component" value="Unassembled WGS sequence"/>
</dbReference>
<reference evidence="5 6" key="1">
    <citation type="journal article" date="2010" name="J. Bacteriol.">
        <title>Genome sequence of Lentisphaera araneosa HTCC2155T, the type species of the order Lentisphaerales in the phylum Lentisphaerae.</title>
        <authorList>
            <person name="Thrash J.C."/>
            <person name="Cho J.C."/>
            <person name="Vergin K.L."/>
            <person name="Morris R.M."/>
            <person name="Giovannoni S.J."/>
        </authorList>
    </citation>
    <scope>NUCLEOTIDE SEQUENCE [LARGE SCALE GENOMIC DNA]</scope>
    <source>
        <strain evidence="5 6">HTCC2155</strain>
    </source>
</reference>
<dbReference type="PANTHER" id="PTHR37419:SF1">
    <property type="entry name" value="SERINE_THREONINE-PROTEIN KINASE TOXIN HIPA"/>
    <property type="match status" value="1"/>
</dbReference>
<sequence length="314" mass="36712">MSRCLISMENCRSGEYTEKSLRRLNPKLRHLNVLNYNQNEQLRISRDQVDKISIQGVQPKYSVKLSVSTESFELVEKYGTFILKPQNPEWQEFPENEAFTMYMAGLYGIDVPLSGLIRCSDHSLSYFIKRFDRIGRNKKLHVEDFSQLAELSRKTKYNYSLEKLIKLIEIYCTFPKIELAKLFRIFLFNFCFGNEDMHLKNYSIITNAKGFVQLSPCYDLLNTVAVYRFYNKDFKDIEQSALSLNGKRKKIGLADFKTLAEKMSLQPKIIDQAYKDLGHLLKQAENLLTLSFMSEEMQTSYREVLAKHSKILFA</sequence>
<dbReference type="PANTHER" id="PTHR37419">
    <property type="entry name" value="SERINE/THREONINE-PROTEIN KINASE TOXIN HIPA"/>
    <property type="match status" value="1"/>
</dbReference>
<protein>
    <recommendedName>
        <fullName evidence="4">HipA-like C-terminal domain-containing protein</fullName>
    </recommendedName>
</protein>
<dbReference type="OrthoDB" id="9805913at2"/>
<dbReference type="GO" id="GO:0005829">
    <property type="term" value="C:cytosol"/>
    <property type="evidence" value="ECO:0007669"/>
    <property type="project" value="TreeGrafter"/>
</dbReference>
<gene>
    <name evidence="5" type="ORF">LNTAR_01235</name>
</gene>
<keyword evidence="6" id="KW-1185">Reference proteome</keyword>
<feature type="domain" description="HipA-like C-terminal" evidence="4">
    <location>
        <begin position="52"/>
        <end position="277"/>
    </location>
</feature>